<dbReference type="AlphaFoldDB" id="A0AAD5R056"/>
<name>A0AAD5R056_PARTN</name>
<gene>
    <name evidence="1" type="ORF">KIN20_027981</name>
</gene>
<proteinExistence type="predicted"/>
<keyword evidence="2" id="KW-1185">Reference proteome</keyword>
<evidence type="ECO:0000313" key="2">
    <source>
        <dbReference type="Proteomes" id="UP001196413"/>
    </source>
</evidence>
<comment type="caution">
    <text evidence="1">The sequence shown here is derived from an EMBL/GenBank/DDBJ whole genome shotgun (WGS) entry which is preliminary data.</text>
</comment>
<protein>
    <submittedName>
        <fullName evidence="1">Uncharacterized protein</fullName>
    </submittedName>
</protein>
<dbReference type="EMBL" id="JAHQIW010005785">
    <property type="protein sequence ID" value="KAJ1367127.1"/>
    <property type="molecule type" value="Genomic_DNA"/>
</dbReference>
<dbReference type="Proteomes" id="UP001196413">
    <property type="component" value="Unassembled WGS sequence"/>
</dbReference>
<sequence length="196" mass="21052">MMDLLSVEMCIDSYKTKMNMAKFSTVSLVISLAATFSVVFGCGVLPAGQESSRPFTVTGFTTLPVAMVYSTATNVQATFPGIATSEAGAVGFVQRLVMETIFDVLERQGRSALLPDAVISAILGQLSVTISYKPLSCEMAGGPDQMCGSSILKTIKLCKQRSVRYRKAKDVLVILQLYNSHAWTDVGMSQNVGKLS</sequence>
<accession>A0AAD5R056</accession>
<reference evidence="1" key="1">
    <citation type="submission" date="2021-06" db="EMBL/GenBank/DDBJ databases">
        <title>Parelaphostrongylus tenuis whole genome reference sequence.</title>
        <authorList>
            <person name="Garwood T.J."/>
            <person name="Larsen P.A."/>
            <person name="Fountain-Jones N.M."/>
            <person name="Garbe J.R."/>
            <person name="Macchietto M.G."/>
            <person name="Kania S.A."/>
            <person name="Gerhold R.W."/>
            <person name="Richards J.E."/>
            <person name="Wolf T.M."/>
        </authorList>
    </citation>
    <scope>NUCLEOTIDE SEQUENCE</scope>
    <source>
        <strain evidence="1">MNPRO001-30</strain>
        <tissue evidence="1">Meninges</tissue>
    </source>
</reference>
<evidence type="ECO:0000313" key="1">
    <source>
        <dbReference type="EMBL" id="KAJ1367127.1"/>
    </source>
</evidence>
<organism evidence="1 2">
    <name type="scientific">Parelaphostrongylus tenuis</name>
    <name type="common">Meningeal worm</name>
    <dbReference type="NCBI Taxonomy" id="148309"/>
    <lineage>
        <taxon>Eukaryota</taxon>
        <taxon>Metazoa</taxon>
        <taxon>Ecdysozoa</taxon>
        <taxon>Nematoda</taxon>
        <taxon>Chromadorea</taxon>
        <taxon>Rhabditida</taxon>
        <taxon>Rhabditina</taxon>
        <taxon>Rhabditomorpha</taxon>
        <taxon>Strongyloidea</taxon>
        <taxon>Metastrongylidae</taxon>
        <taxon>Parelaphostrongylus</taxon>
    </lineage>
</organism>